<feature type="transmembrane region" description="Helical" evidence="8">
    <location>
        <begin position="62"/>
        <end position="81"/>
    </location>
</feature>
<dbReference type="EMBL" id="CVVU01000022">
    <property type="protein sequence ID" value="CRO02607.1"/>
    <property type="molecule type" value="Genomic_DNA"/>
</dbReference>
<dbReference type="EMBL" id="NSNE01000025">
    <property type="protein sequence ID" value="RPM05418.1"/>
    <property type="molecule type" value="Genomic_DNA"/>
</dbReference>
<evidence type="ECO:0000256" key="3">
    <source>
        <dbReference type="ARBA" id="ARBA00022448"/>
    </source>
</evidence>
<reference evidence="12 15" key="3">
    <citation type="submission" date="2017-08" db="EMBL/GenBank/DDBJ databases">
        <authorList>
            <person name="Feschi L."/>
            <person name="Jeukens J."/>
            <person name="Emond-Rheault J.-G."/>
            <person name="Kukavica-Ibrulj I."/>
            <person name="Boyle B."/>
            <person name="Levesque R.C."/>
        </authorList>
    </citation>
    <scope>NUCLEOTIDE SEQUENCE [LARGE SCALE GENOMIC DNA]</scope>
    <source>
        <strain evidence="12 15">PA-W36</strain>
    </source>
</reference>
<dbReference type="RefSeq" id="WP_003098725.1">
    <property type="nucleotide sequence ID" value="NZ_AP024513.1"/>
</dbReference>
<dbReference type="Proteomes" id="UP000253594">
    <property type="component" value="Unassembled WGS sequence"/>
</dbReference>
<keyword evidence="7 8" id="KW-0472">Membrane</keyword>
<dbReference type="Proteomes" id="UP000644192">
    <property type="component" value="Unassembled WGS sequence"/>
</dbReference>
<evidence type="ECO:0000256" key="6">
    <source>
        <dbReference type="ARBA" id="ARBA00022989"/>
    </source>
</evidence>
<organism evidence="9 13">
    <name type="scientific">Pseudomonas aeruginosa</name>
    <dbReference type="NCBI Taxonomy" id="287"/>
    <lineage>
        <taxon>Bacteria</taxon>
        <taxon>Pseudomonadati</taxon>
        <taxon>Pseudomonadota</taxon>
        <taxon>Gammaproteobacteria</taxon>
        <taxon>Pseudomonadales</taxon>
        <taxon>Pseudomonadaceae</taxon>
        <taxon>Pseudomonas</taxon>
    </lineage>
</organism>
<dbReference type="EMBL" id="WXZT01000001">
    <property type="protein sequence ID" value="MZZ11265.1"/>
    <property type="molecule type" value="Genomic_DNA"/>
</dbReference>
<proteinExistence type="inferred from homology"/>
<dbReference type="Gene3D" id="1.25.40.600">
    <property type="match status" value="1"/>
</dbReference>
<feature type="transmembrane region" description="Helical" evidence="8">
    <location>
        <begin position="122"/>
        <end position="139"/>
    </location>
</feature>
<evidence type="ECO:0000313" key="12">
    <source>
        <dbReference type="EMBL" id="RPM05418.1"/>
    </source>
</evidence>
<reference evidence="10" key="6">
    <citation type="submission" date="2020-01" db="EMBL/GenBank/DDBJ databases">
        <title>Bacteria Cultured from War Wounds Associated with the Conflict in Eastern Ukraine.</title>
        <authorList>
            <person name="Snesrud E."/>
            <person name="Galac M.R."/>
            <person name="Mc Gann P."/>
            <person name="Valentine K."/>
            <person name="Viacheslav K."/>
        </authorList>
    </citation>
    <scope>NUCLEOTIDE SEQUENCE</scope>
    <source>
        <strain evidence="10">VNMU148</strain>
    </source>
</reference>
<dbReference type="Proteomes" id="UP000045039">
    <property type="component" value="Unassembled WGS sequence"/>
</dbReference>
<comment type="similarity">
    <text evidence="2">Belongs to the AmiS/UreI family.</text>
</comment>
<evidence type="ECO:0000256" key="8">
    <source>
        <dbReference type="SAM" id="Phobius"/>
    </source>
</evidence>
<keyword evidence="4" id="KW-1003">Cell membrane</keyword>
<dbReference type="Proteomes" id="UP000284767">
    <property type="component" value="Unassembled WGS sequence"/>
</dbReference>
<evidence type="ECO:0000256" key="7">
    <source>
        <dbReference type="ARBA" id="ARBA00023136"/>
    </source>
</evidence>
<accession>A0A1S1C6Z5</accession>
<evidence type="ECO:0000313" key="10">
    <source>
        <dbReference type="EMBL" id="MZZ11265.1"/>
    </source>
</evidence>
<evidence type="ECO:0000313" key="13">
    <source>
        <dbReference type="Proteomes" id="UP000045039"/>
    </source>
</evidence>
<dbReference type="InterPro" id="IPR038523">
    <property type="entry name" value="AmiSUreI_transpt_sf"/>
</dbReference>
<reference evidence="9" key="2">
    <citation type="submission" date="2015-06" db="EMBL/GenBank/DDBJ databases">
        <authorList>
            <person name="Radhakrishnan R."/>
            <person name="Underwood A."/>
            <person name="Al-Shahib A."/>
        </authorList>
    </citation>
    <scope>NUCLEOTIDE SEQUENCE</scope>
    <source>
        <strain evidence="9">P19_London_7_VIM_2_05_10</strain>
    </source>
</reference>
<evidence type="ECO:0000313" key="11">
    <source>
        <dbReference type="EMBL" id="RCI76780.1"/>
    </source>
</evidence>
<feature type="transmembrane region" description="Helical" evidence="8">
    <location>
        <begin position="30"/>
        <end position="50"/>
    </location>
</feature>
<keyword evidence="3" id="KW-0813">Transport</keyword>
<comment type="caution">
    <text evidence="9">The sequence shown here is derived from an EMBL/GenBank/DDBJ whole genome shotgun (WGS) entry which is preliminary data.</text>
</comment>
<evidence type="ECO:0000256" key="1">
    <source>
        <dbReference type="ARBA" id="ARBA00004651"/>
    </source>
</evidence>
<feature type="transmembrane region" description="Helical" evidence="8">
    <location>
        <begin position="146"/>
        <end position="170"/>
    </location>
</feature>
<accession>A0A069Q7M0</accession>
<name>A0A069Q7M0_PSEAI</name>
<reference evidence="12 15" key="5">
    <citation type="submission" date="2019-01" db="EMBL/GenBank/DDBJ databases">
        <title>The Pseudomonas aeruginosa pan-genome provides new insights on its population structure, horizontal gene transfer and pathogenicity.</title>
        <authorList>
            <person name="Freschi L."/>
            <person name="Vincent A.T."/>
            <person name="Jeukens J."/>
            <person name="Emond-Rheault J.-G."/>
            <person name="Kukavica-Ibrulj I."/>
            <person name="Dupont M.-J."/>
            <person name="Charette S.J."/>
            <person name="Boyle B."/>
            <person name="Levesque R.C."/>
        </authorList>
    </citation>
    <scope>NUCLEOTIDE SEQUENCE [LARGE SCALE GENOMIC DNA]</scope>
    <source>
        <strain evidence="12 15">PA-W36</strain>
    </source>
</reference>
<reference evidence="11 14" key="4">
    <citation type="submission" date="2018-07" db="EMBL/GenBank/DDBJ databases">
        <title>Mechanisms of high-level aminoglycoside resistance among Gram-negative pathogens in Brazil.</title>
        <authorList>
            <person name="Ballaben A.S."/>
            <person name="Darini A.L.C."/>
            <person name="Doi Y."/>
        </authorList>
    </citation>
    <scope>NUCLEOTIDE SEQUENCE [LARGE SCALE GENOMIC DNA]</scope>
    <source>
        <strain evidence="11 14">B2-305</strain>
    </source>
</reference>
<dbReference type="AlphaFoldDB" id="A0A069Q7M0"/>
<dbReference type="GO" id="GO:0005886">
    <property type="term" value="C:plasma membrane"/>
    <property type="evidence" value="ECO:0007669"/>
    <property type="project" value="UniProtKB-SubCell"/>
</dbReference>
<dbReference type="InterPro" id="IPR003211">
    <property type="entry name" value="AmiSUreI_transpt"/>
</dbReference>
<dbReference type="CDD" id="cd13747">
    <property type="entry name" value="UreI_AmiS_like_1"/>
    <property type="match status" value="1"/>
</dbReference>
<reference evidence="13" key="1">
    <citation type="submission" date="2015-06" db="EMBL/GenBank/DDBJ databases">
        <authorList>
            <person name="Radhakrishnan Rajesh"/>
            <person name="Underwood Anthony"/>
            <person name="Al-Shahib Ali"/>
        </authorList>
    </citation>
    <scope>NUCLEOTIDE SEQUENCE [LARGE SCALE GENOMIC DNA]</scope>
    <source>
        <strain evidence="13">P19_London_7_VIM_2_05_10</strain>
    </source>
</reference>
<dbReference type="eggNOG" id="ENOG50300RH">
    <property type="taxonomic scope" value="Bacteria"/>
</dbReference>
<evidence type="ECO:0000256" key="5">
    <source>
        <dbReference type="ARBA" id="ARBA00022692"/>
    </source>
</evidence>
<keyword evidence="5 8" id="KW-0812">Transmembrane</keyword>
<sequence length="172" mass="18452">MMLGLVLLYVGAVLFLNAVWLLGKISGREVAVINFLVGVLSACVAFYLIFSAAAGQGSLKAGALTLLFAFTYLWVAANQFLEVDGKGLGWFCLFVSLTACTVAIESFAGASGPFGLWNAVNWTVWALLWFCFFLLLGLSRSIQKPVAYLTLASAIFTAWLPGLLLLGQVLKA</sequence>
<dbReference type="EMBL" id="QORE01000005">
    <property type="protein sequence ID" value="RCI76780.1"/>
    <property type="molecule type" value="Genomic_DNA"/>
</dbReference>
<feature type="transmembrane region" description="Helical" evidence="8">
    <location>
        <begin position="88"/>
        <end position="110"/>
    </location>
</feature>
<feature type="transmembrane region" description="Helical" evidence="8">
    <location>
        <begin position="6"/>
        <end position="23"/>
    </location>
</feature>
<dbReference type="Pfam" id="PF02293">
    <property type="entry name" value="AmiS_UreI"/>
    <property type="match status" value="1"/>
</dbReference>
<keyword evidence="6 8" id="KW-1133">Transmembrane helix</keyword>
<evidence type="ECO:0000313" key="15">
    <source>
        <dbReference type="Proteomes" id="UP000284767"/>
    </source>
</evidence>
<evidence type="ECO:0000313" key="14">
    <source>
        <dbReference type="Proteomes" id="UP000253594"/>
    </source>
</evidence>
<evidence type="ECO:0000256" key="2">
    <source>
        <dbReference type="ARBA" id="ARBA00010068"/>
    </source>
</evidence>
<protein>
    <submittedName>
        <fullName evidence="9">Acid-activated urea channel</fullName>
    </submittedName>
    <submittedName>
        <fullName evidence="10">Transporter</fullName>
    </submittedName>
</protein>
<gene>
    <name evidence="9" type="primary">ureI</name>
    <name evidence="11" type="ORF">DT376_00590</name>
    <name evidence="10" type="ORF">GUL26_03285</name>
    <name evidence="12" type="ORF">IPC1295_29360</name>
    <name evidence="9" type="ORF">PAERUG_P19_London_7_VIM_2_05_10_00589</name>
</gene>
<evidence type="ECO:0000256" key="4">
    <source>
        <dbReference type="ARBA" id="ARBA00022475"/>
    </source>
</evidence>
<comment type="subcellular location">
    <subcellularLocation>
        <location evidence="1">Cell membrane</location>
        <topology evidence="1">Multi-pass membrane protein</topology>
    </subcellularLocation>
</comment>
<evidence type="ECO:0000313" key="9">
    <source>
        <dbReference type="EMBL" id="CRO02607.1"/>
    </source>
</evidence>